<feature type="signal peptide" evidence="1">
    <location>
        <begin position="1"/>
        <end position="20"/>
    </location>
</feature>
<dbReference type="Pfam" id="PF11276">
    <property type="entry name" value="DUF3078"/>
    <property type="match status" value="1"/>
</dbReference>
<dbReference type="OrthoDB" id="1495718at2"/>
<dbReference type="Proteomes" id="UP000239800">
    <property type="component" value="Unassembled WGS sequence"/>
</dbReference>
<reference evidence="2 3" key="1">
    <citation type="submission" date="2016-11" db="EMBL/GenBank/DDBJ databases">
        <title>Trade-off between light-utilization and light-protection in marine flavobacteria.</title>
        <authorList>
            <person name="Kumagai Y."/>
        </authorList>
    </citation>
    <scope>NUCLEOTIDE SEQUENCE [LARGE SCALE GENOMIC DNA]</scope>
    <source>
        <strain evidence="2 3">NBRC 107741</strain>
    </source>
</reference>
<dbReference type="EMBL" id="MQUB01000001">
    <property type="protein sequence ID" value="PQB05621.1"/>
    <property type="molecule type" value="Genomic_DNA"/>
</dbReference>
<evidence type="ECO:0008006" key="4">
    <source>
        <dbReference type="Google" id="ProtNLM"/>
    </source>
</evidence>
<gene>
    <name evidence="2" type="ORF">BST85_12475</name>
</gene>
<feature type="chain" id="PRO_5015624027" description="DUF3078 domain-containing protein" evidence="1">
    <location>
        <begin position="21"/>
        <end position="320"/>
    </location>
</feature>
<accession>A0A2S7KSL6</accession>
<comment type="caution">
    <text evidence="2">The sequence shown here is derived from an EMBL/GenBank/DDBJ whole genome shotgun (WGS) entry which is preliminary data.</text>
</comment>
<keyword evidence="3" id="KW-1185">Reference proteome</keyword>
<evidence type="ECO:0000313" key="2">
    <source>
        <dbReference type="EMBL" id="PQB05621.1"/>
    </source>
</evidence>
<evidence type="ECO:0000256" key="1">
    <source>
        <dbReference type="SAM" id="SignalP"/>
    </source>
</evidence>
<organism evidence="2 3">
    <name type="scientific">Aureitalea marina</name>
    <dbReference type="NCBI Taxonomy" id="930804"/>
    <lineage>
        <taxon>Bacteria</taxon>
        <taxon>Pseudomonadati</taxon>
        <taxon>Bacteroidota</taxon>
        <taxon>Flavobacteriia</taxon>
        <taxon>Flavobacteriales</taxon>
        <taxon>Flavobacteriaceae</taxon>
        <taxon>Aureitalea</taxon>
    </lineage>
</organism>
<dbReference type="AlphaFoldDB" id="A0A2S7KSL6"/>
<sequence length="320" mass="36367">MKKSLHLSLLLVFVTSLSFSQDVADQINDTIPDGWRFSGSASLLLSQAAFNKEWQAGGTSNIAVELSGVQQIDYKNGPWVWDNTIWADYGKTRFKDSEFDQKTNDRLEFTSTVGRRIKQTNWYASFFLNFRTQFDKGFEDTDTEFLVPNPENPDQLIPVEVTTRELETKFMSPGYLQFGPGMLWKKSENLKVNIAPASARFVFAASQFTDPNNPGNQLDGDMRYFGIDAGDTSRFEFGASIQATANFQLIENVLMRNQLNLYSNYLEDPQNVDIDYTMNLIMSVNSWLSANFIFQAIYDDNAARGFQIREVLSVGLTFGY</sequence>
<dbReference type="RefSeq" id="WP_104813565.1">
    <property type="nucleotide sequence ID" value="NZ_MQUB01000001.1"/>
</dbReference>
<evidence type="ECO:0000313" key="3">
    <source>
        <dbReference type="Proteomes" id="UP000239800"/>
    </source>
</evidence>
<dbReference type="InterPro" id="IPR021428">
    <property type="entry name" value="DUF3078"/>
</dbReference>
<proteinExistence type="predicted"/>
<protein>
    <recommendedName>
        <fullName evidence="4">DUF3078 domain-containing protein</fullName>
    </recommendedName>
</protein>
<name>A0A2S7KSL6_9FLAO</name>
<keyword evidence="1" id="KW-0732">Signal</keyword>